<sequence>MQERRRKENDPILSQGSARDSHGSVTPRSQQQEKVKSYEAYFIDDLSFLSASAVLLVWFNKKCTSEIRLEDLKKQAKEKALSLLHNKDKNTFIKAVAAALIRRRKLC</sequence>
<keyword evidence="3" id="KW-1185">Reference proteome</keyword>
<gene>
    <name evidence="2" type="ORF">P5673_010544</name>
</gene>
<accession>A0AAD9QQG3</accession>
<dbReference type="Proteomes" id="UP001249851">
    <property type="component" value="Unassembled WGS sequence"/>
</dbReference>
<feature type="region of interest" description="Disordered" evidence="1">
    <location>
        <begin position="1"/>
        <end position="34"/>
    </location>
</feature>
<feature type="compositionally biased region" description="Polar residues" evidence="1">
    <location>
        <begin position="12"/>
        <end position="30"/>
    </location>
</feature>
<dbReference type="EMBL" id="JARQWQ010000019">
    <property type="protein sequence ID" value="KAK2565479.1"/>
    <property type="molecule type" value="Genomic_DNA"/>
</dbReference>
<proteinExistence type="predicted"/>
<dbReference type="AlphaFoldDB" id="A0AAD9QQG3"/>
<name>A0AAD9QQG3_ACRCE</name>
<comment type="caution">
    <text evidence="2">The sequence shown here is derived from an EMBL/GenBank/DDBJ whole genome shotgun (WGS) entry which is preliminary data.</text>
</comment>
<evidence type="ECO:0000313" key="2">
    <source>
        <dbReference type="EMBL" id="KAK2565479.1"/>
    </source>
</evidence>
<evidence type="ECO:0000313" key="3">
    <source>
        <dbReference type="Proteomes" id="UP001249851"/>
    </source>
</evidence>
<organism evidence="2 3">
    <name type="scientific">Acropora cervicornis</name>
    <name type="common">Staghorn coral</name>
    <dbReference type="NCBI Taxonomy" id="6130"/>
    <lineage>
        <taxon>Eukaryota</taxon>
        <taxon>Metazoa</taxon>
        <taxon>Cnidaria</taxon>
        <taxon>Anthozoa</taxon>
        <taxon>Hexacorallia</taxon>
        <taxon>Scleractinia</taxon>
        <taxon>Astrocoeniina</taxon>
        <taxon>Acroporidae</taxon>
        <taxon>Acropora</taxon>
    </lineage>
</organism>
<evidence type="ECO:0000256" key="1">
    <source>
        <dbReference type="SAM" id="MobiDB-lite"/>
    </source>
</evidence>
<protein>
    <submittedName>
        <fullName evidence="2">Uncharacterized protein</fullName>
    </submittedName>
</protein>
<reference evidence="2" key="2">
    <citation type="journal article" date="2023" name="Science">
        <title>Genomic signatures of disease resistance in endangered staghorn corals.</title>
        <authorList>
            <person name="Vollmer S.V."/>
            <person name="Selwyn J.D."/>
            <person name="Despard B.A."/>
            <person name="Roesel C.L."/>
        </authorList>
    </citation>
    <scope>NUCLEOTIDE SEQUENCE</scope>
    <source>
        <strain evidence="2">K2</strain>
    </source>
</reference>
<feature type="compositionally biased region" description="Basic and acidic residues" evidence="1">
    <location>
        <begin position="1"/>
        <end position="10"/>
    </location>
</feature>
<reference evidence="2" key="1">
    <citation type="journal article" date="2023" name="G3 (Bethesda)">
        <title>Whole genome assembly and annotation of the endangered Caribbean coral Acropora cervicornis.</title>
        <authorList>
            <person name="Selwyn J.D."/>
            <person name="Vollmer S.V."/>
        </authorList>
    </citation>
    <scope>NUCLEOTIDE SEQUENCE</scope>
    <source>
        <strain evidence="2">K2</strain>
    </source>
</reference>